<feature type="domain" description="PHD-type" evidence="6">
    <location>
        <begin position="78"/>
        <end position="140"/>
    </location>
</feature>
<dbReference type="InterPro" id="IPR019787">
    <property type="entry name" value="Znf_PHD-finger"/>
</dbReference>
<comment type="caution">
    <text evidence="7">The sequence shown here is derived from an EMBL/GenBank/DDBJ whole genome shotgun (WGS) entry which is preliminary data.</text>
</comment>
<evidence type="ECO:0000256" key="2">
    <source>
        <dbReference type="ARBA" id="ARBA00022771"/>
    </source>
</evidence>
<feature type="region of interest" description="Disordered" evidence="5">
    <location>
        <begin position="11"/>
        <end position="61"/>
    </location>
</feature>
<gene>
    <name evidence="7" type="ORF">DPMN_152528</name>
</gene>
<evidence type="ECO:0000259" key="6">
    <source>
        <dbReference type="PROSITE" id="PS50016"/>
    </source>
</evidence>
<evidence type="ECO:0000313" key="8">
    <source>
        <dbReference type="Proteomes" id="UP000828390"/>
    </source>
</evidence>
<evidence type="ECO:0000256" key="5">
    <source>
        <dbReference type="SAM" id="MobiDB-lite"/>
    </source>
</evidence>
<evidence type="ECO:0000256" key="4">
    <source>
        <dbReference type="PROSITE-ProRule" id="PRU00146"/>
    </source>
</evidence>
<dbReference type="SUPFAM" id="SSF57903">
    <property type="entry name" value="FYVE/PHD zinc finger"/>
    <property type="match status" value="1"/>
</dbReference>
<keyword evidence="8" id="KW-1185">Reference proteome</keyword>
<keyword evidence="1" id="KW-0479">Metal-binding</keyword>
<dbReference type="Proteomes" id="UP000828390">
    <property type="component" value="Unassembled WGS sequence"/>
</dbReference>
<dbReference type="Gene3D" id="2.30.30.1150">
    <property type="match status" value="1"/>
</dbReference>
<sequence>MLVLALFQKKQRQEKEKRDGIEMRRNKAEERKQKKEQERVQKEQRKTERLEKIRQREEEAAERKRARVEAVAEAAAAAYLCANCGERGRVDDEERGVEWYGCDGCECWYHGGCLTQYELMMAVTSLCDGEKWTCKRCNPWDYEE</sequence>
<reference evidence="7" key="2">
    <citation type="submission" date="2020-11" db="EMBL/GenBank/DDBJ databases">
        <authorList>
            <person name="McCartney M.A."/>
            <person name="Auch B."/>
            <person name="Kono T."/>
            <person name="Mallez S."/>
            <person name="Becker A."/>
            <person name="Gohl D.M."/>
            <person name="Silverstein K.A.T."/>
            <person name="Koren S."/>
            <person name="Bechman K.B."/>
            <person name="Herman A."/>
            <person name="Abrahante J.E."/>
            <person name="Garbe J."/>
        </authorList>
    </citation>
    <scope>NUCLEOTIDE SEQUENCE</scope>
    <source>
        <strain evidence="7">Duluth1</strain>
        <tissue evidence="7">Whole animal</tissue>
    </source>
</reference>
<accession>A0A9D4FGZ9</accession>
<evidence type="ECO:0000256" key="3">
    <source>
        <dbReference type="ARBA" id="ARBA00022833"/>
    </source>
</evidence>
<name>A0A9D4FGZ9_DREPO</name>
<evidence type="ECO:0000256" key="1">
    <source>
        <dbReference type="ARBA" id="ARBA00022723"/>
    </source>
</evidence>
<dbReference type="CDD" id="cd15517">
    <property type="entry name" value="PHD_TCF19_like"/>
    <property type="match status" value="1"/>
</dbReference>
<protein>
    <recommendedName>
        <fullName evidence="6">PHD-type domain-containing protein</fullName>
    </recommendedName>
</protein>
<dbReference type="AlphaFoldDB" id="A0A9D4FGZ9"/>
<proteinExistence type="predicted"/>
<reference evidence="7" key="1">
    <citation type="journal article" date="2019" name="bioRxiv">
        <title>The Genome of the Zebra Mussel, Dreissena polymorpha: A Resource for Invasive Species Research.</title>
        <authorList>
            <person name="McCartney M.A."/>
            <person name="Auch B."/>
            <person name="Kono T."/>
            <person name="Mallez S."/>
            <person name="Zhang Y."/>
            <person name="Obille A."/>
            <person name="Becker A."/>
            <person name="Abrahante J.E."/>
            <person name="Garbe J."/>
            <person name="Badalamenti J.P."/>
            <person name="Herman A."/>
            <person name="Mangelson H."/>
            <person name="Liachko I."/>
            <person name="Sullivan S."/>
            <person name="Sone E.D."/>
            <person name="Koren S."/>
            <person name="Silverstein K.A.T."/>
            <person name="Beckman K.B."/>
            <person name="Gohl D.M."/>
        </authorList>
    </citation>
    <scope>NUCLEOTIDE SEQUENCE</scope>
    <source>
        <strain evidence="7">Duluth1</strain>
        <tissue evidence="7">Whole animal</tissue>
    </source>
</reference>
<keyword evidence="2 4" id="KW-0863">Zinc-finger</keyword>
<dbReference type="GO" id="GO:0008270">
    <property type="term" value="F:zinc ion binding"/>
    <property type="evidence" value="ECO:0007669"/>
    <property type="project" value="UniProtKB-KW"/>
</dbReference>
<keyword evidence="3" id="KW-0862">Zinc</keyword>
<dbReference type="InterPro" id="IPR011011">
    <property type="entry name" value="Znf_FYVE_PHD"/>
</dbReference>
<organism evidence="7 8">
    <name type="scientific">Dreissena polymorpha</name>
    <name type="common">Zebra mussel</name>
    <name type="synonym">Mytilus polymorpha</name>
    <dbReference type="NCBI Taxonomy" id="45954"/>
    <lineage>
        <taxon>Eukaryota</taxon>
        <taxon>Metazoa</taxon>
        <taxon>Spiralia</taxon>
        <taxon>Lophotrochozoa</taxon>
        <taxon>Mollusca</taxon>
        <taxon>Bivalvia</taxon>
        <taxon>Autobranchia</taxon>
        <taxon>Heteroconchia</taxon>
        <taxon>Euheterodonta</taxon>
        <taxon>Imparidentia</taxon>
        <taxon>Neoheterodontei</taxon>
        <taxon>Myida</taxon>
        <taxon>Dreissenoidea</taxon>
        <taxon>Dreissenidae</taxon>
        <taxon>Dreissena</taxon>
    </lineage>
</organism>
<evidence type="ECO:0000313" key="7">
    <source>
        <dbReference type="EMBL" id="KAH3798924.1"/>
    </source>
</evidence>
<dbReference type="EMBL" id="JAIWYP010000007">
    <property type="protein sequence ID" value="KAH3798924.1"/>
    <property type="molecule type" value="Genomic_DNA"/>
</dbReference>
<dbReference type="PROSITE" id="PS50016">
    <property type="entry name" value="ZF_PHD_2"/>
    <property type="match status" value="1"/>
</dbReference>